<accession>A0A077M0U8</accession>
<feature type="transmembrane region" description="Helical" evidence="1">
    <location>
        <begin position="302"/>
        <end position="323"/>
    </location>
</feature>
<feature type="transmembrane region" description="Helical" evidence="1">
    <location>
        <begin position="150"/>
        <end position="174"/>
    </location>
</feature>
<keyword evidence="3" id="KW-1185">Reference proteome</keyword>
<protein>
    <submittedName>
        <fullName evidence="2">Uncharacterized protein</fullName>
    </submittedName>
</protein>
<proteinExistence type="predicted"/>
<feature type="transmembrane region" description="Helical" evidence="1">
    <location>
        <begin position="63"/>
        <end position="83"/>
    </location>
</feature>
<gene>
    <name evidence="2" type="ORF">BN12_230012</name>
</gene>
<keyword evidence="1" id="KW-0812">Transmembrane</keyword>
<dbReference type="AlphaFoldDB" id="A0A077M0U8"/>
<dbReference type="Proteomes" id="UP000035721">
    <property type="component" value="Unassembled WGS sequence"/>
</dbReference>
<keyword evidence="1" id="KW-0472">Membrane</keyword>
<name>A0A077M0U8_9MICO</name>
<dbReference type="STRING" id="1194083.BN12_230012"/>
<feature type="transmembrane region" description="Helical" evidence="1">
    <location>
        <begin position="95"/>
        <end position="116"/>
    </location>
</feature>
<evidence type="ECO:0000313" key="2">
    <source>
        <dbReference type="EMBL" id="CCH77835.1"/>
    </source>
</evidence>
<sequence>MIVDARAAEDVTAPKSRTPRVYLRIRRSSRPAFHGASPDYRRGVTGRLDLTARQADPAALWRVDLFLFTGVATVLVIRTFLSLTGYPQVGGATLHIAHVLWGGLLMALSILAIAVFPGDQWRWRAAFVGGIGFGFFIDEVGKFVTKDVDYFFKPAVAIMYATFVALYVGVRIVLTLRPMTDRRRLALAASALVDEATGVLQLTARDRALAVLDGIAVSSPERPAADLVRDLLDSDVPAGRGVEARLLTAVDRIRRRILATLSTGAAIRIVLALSAVQAVWLLGEVVVSVARHPQTSRAHATLDTGLPATVTAILLVTGVVLLLTGHRESGLTALEWNHIVNLLFVQVAVFNREQFLGLLGFAGSAVALIVIRVARDEVRLSEGAPGA</sequence>
<feature type="transmembrane region" description="Helical" evidence="1">
    <location>
        <begin position="123"/>
        <end position="144"/>
    </location>
</feature>
<evidence type="ECO:0000313" key="3">
    <source>
        <dbReference type="Proteomes" id="UP000035721"/>
    </source>
</evidence>
<feature type="transmembrane region" description="Helical" evidence="1">
    <location>
        <begin position="355"/>
        <end position="374"/>
    </location>
</feature>
<keyword evidence="1" id="KW-1133">Transmembrane helix</keyword>
<dbReference type="EMBL" id="CAJB01000146">
    <property type="protein sequence ID" value="CCH77835.1"/>
    <property type="molecule type" value="Genomic_DNA"/>
</dbReference>
<comment type="caution">
    <text evidence="2">The sequence shown here is derived from an EMBL/GenBank/DDBJ whole genome shotgun (WGS) entry which is preliminary data.</text>
</comment>
<evidence type="ECO:0000256" key="1">
    <source>
        <dbReference type="SAM" id="Phobius"/>
    </source>
</evidence>
<feature type="transmembrane region" description="Helical" evidence="1">
    <location>
        <begin position="257"/>
        <end position="282"/>
    </location>
</feature>
<organism evidence="2 3">
    <name type="scientific">Nostocoides japonicum T1-X7</name>
    <dbReference type="NCBI Taxonomy" id="1194083"/>
    <lineage>
        <taxon>Bacteria</taxon>
        <taxon>Bacillati</taxon>
        <taxon>Actinomycetota</taxon>
        <taxon>Actinomycetes</taxon>
        <taxon>Micrococcales</taxon>
        <taxon>Intrasporangiaceae</taxon>
        <taxon>Nostocoides</taxon>
    </lineage>
</organism>
<reference evidence="2 3" key="1">
    <citation type="journal article" date="2013" name="ISME J.">
        <title>A metabolic model for members of the genus Tetrasphaera involved in enhanced biological phosphorus removal.</title>
        <authorList>
            <person name="Kristiansen R."/>
            <person name="Nguyen H.T.T."/>
            <person name="Saunders A.M."/>
            <person name="Nielsen J.L."/>
            <person name="Wimmer R."/>
            <person name="Le V.Q."/>
            <person name="McIlroy S.J."/>
            <person name="Petrovski S."/>
            <person name="Seviour R.J."/>
            <person name="Calteau A."/>
            <person name="Nielsen K.L."/>
            <person name="Nielsen P.H."/>
        </authorList>
    </citation>
    <scope>NUCLEOTIDE SEQUENCE [LARGE SCALE GENOMIC DNA]</scope>
    <source>
        <strain evidence="2 3">T1-X7</strain>
    </source>
</reference>